<keyword evidence="5" id="KW-0413">Isomerase</keyword>
<evidence type="ECO:0000256" key="2">
    <source>
        <dbReference type="ARBA" id="ARBA00011958"/>
    </source>
</evidence>
<evidence type="ECO:0000256" key="4">
    <source>
        <dbReference type="ARBA" id="ARBA00022723"/>
    </source>
</evidence>
<keyword evidence="9" id="KW-1185">Reference proteome</keyword>
<evidence type="ECO:0000313" key="8">
    <source>
        <dbReference type="EnsemblPlants" id="AET7Gv20595000.1"/>
    </source>
</evidence>
<dbReference type="GO" id="GO:0042732">
    <property type="term" value="P:D-xylose metabolic process"/>
    <property type="evidence" value="ECO:0007669"/>
    <property type="project" value="UniProtKB-KW"/>
</dbReference>
<dbReference type="GO" id="GO:0009045">
    <property type="term" value="F:xylose isomerase activity"/>
    <property type="evidence" value="ECO:0007669"/>
    <property type="project" value="UniProtKB-EC"/>
</dbReference>
<comment type="similarity">
    <text evidence="1">Belongs to the xylose isomerase family.</text>
</comment>
<dbReference type="EnsemblPlants" id="AET7Gv20595000.1">
    <property type="protein sequence ID" value="AET7Gv20595000.1"/>
    <property type="gene ID" value="AET7Gv20595000"/>
</dbReference>
<dbReference type="InterPro" id="IPR001998">
    <property type="entry name" value="Xylose_isomerase"/>
</dbReference>
<dbReference type="InterPro" id="IPR036237">
    <property type="entry name" value="Xyl_isomerase-like_sf"/>
</dbReference>
<dbReference type="Proteomes" id="UP000015105">
    <property type="component" value="Chromosome 7D"/>
</dbReference>
<dbReference type="Gramene" id="AET7Gv20595000.1">
    <property type="protein sequence ID" value="AET7Gv20595000.1"/>
    <property type="gene ID" value="AET7Gv20595000"/>
</dbReference>
<dbReference type="SUPFAM" id="SSF51658">
    <property type="entry name" value="Xylose isomerase-like"/>
    <property type="match status" value="1"/>
</dbReference>
<evidence type="ECO:0000313" key="9">
    <source>
        <dbReference type="Proteomes" id="UP000015105"/>
    </source>
</evidence>
<proteinExistence type="inferred from homology"/>
<reference evidence="9" key="1">
    <citation type="journal article" date="2014" name="Science">
        <title>Ancient hybridizations among the ancestral genomes of bread wheat.</title>
        <authorList>
            <consortium name="International Wheat Genome Sequencing Consortium,"/>
            <person name="Marcussen T."/>
            <person name="Sandve S.R."/>
            <person name="Heier L."/>
            <person name="Spannagl M."/>
            <person name="Pfeifer M."/>
            <person name="Jakobsen K.S."/>
            <person name="Wulff B.B."/>
            <person name="Steuernagel B."/>
            <person name="Mayer K.F."/>
            <person name="Olsen O.A."/>
        </authorList>
    </citation>
    <scope>NUCLEOTIDE SEQUENCE [LARGE SCALE GENOMIC DNA]</scope>
    <source>
        <strain evidence="9">cv. AL8/78</strain>
    </source>
</reference>
<dbReference type="GO" id="GO:0046872">
    <property type="term" value="F:metal ion binding"/>
    <property type="evidence" value="ECO:0007669"/>
    <property type="project" value="UniProtKB-KW"/>
</dbReference>
<organism evidence="8 9">
    <name type="scientific">Aegilops tauschii subsp. strangulata</name>
    <name type="common">Goatgrass</name>
    <dbReference type="NCBI Taxonomy" id="200361"/>
    <lineage>
        <taxon>Eukaryota</taxon>
        <taxon>Viridiplantae</taxon>
        <taxon>Streptophyta</taxon>
        <taxon>Embryophyta</taxon>
        <taxon>Tracheophyta</taxon>
        <taxon>Spermatophyta</taxon>
        <taxon>Magnoliopsida</taxon>
        <taxon>Liliopsida</taxon>
        <taxon>Poales</taxon>
        <taxon>Poaceae</taxon>
        <taxon>BOP clade</taxon>
        <taxon>Pooideae</taxon>
        <taxon>Triticodae</taxon>
        <taxon>Triticeae</taxon>
        <taxon>Triticinae</taxon>
        <taxon>Aegilops</taxon>
    </lineage>
</organism>
<name>A0A453RIU8_AEGTS</name>
<evidence type="ECO:0000256" key="5">
    <source>
        <dbReference type="ARBA" id="ARBA00023235"/>
    </source>
</evidence>
<keyword evidence="3" id="KW-0859">Xylose metabolism</keyword>
<dbReference type="PROSITE" id="PS51415">
    <property type="entry name" value="XYLOSE_ISOMERASE"/>
    <property type="match status" value="1"/>
</dbReference>
<dbReference type="PANTHER" id="PTHR48408:SF1">
    <property type="entry name" value="XYLOSE ISOMERASE"/>
    <property type="match status" value="1"/>
</dbReference>
<reference evidence="8" key="3">
    <citation type="journal article" date="2017" name="Nature">
        <title>Genome sequence of the progenitor of the wheat D genome Aegilops tauschii.</title>
        <authorList>
            <person name="Luo M.C."/>
            <person name="Gu Y.Q."/>
            <person name="Puiu D."/>
            <person name="Wang H."/>
            <person name="Twardziok S.O."/>
            <person name="Deal K.R."/>
            <person name="Huo N."/>
            <person name="Zhu T."/>
            <person name="Wang L."/>
            <person name="Wang Y."/>
            <person name="McGuire P.E."/>
            <person name="Liu S."/>
            <person name="Long H."/>
            <person name="Ramasamy R.K."/>
            <person name="Rodriguez J.C."/>
            <person name="Van S.L."/>
            <person name="Yuan L."/>
            <person name="Wang Z."/>
            <person name="Xia Z."/>
            <person name="Xiao L."/>
            <person name="Anderson O.D."/>
            <person name="Ouyang S."/>
            <person name="Liang Y."/>
            <person name="Zimin A.V."/>
            <person name="Pertea G."/>
            <person name="Qi P."/>
            <person name="Bennetzen J.L."/>
            <person name="Dai X."/>
            <person name="Dawson M.W."/>
            <person name="Muller H.G."/>
            <person name="Kugler K."/>
            <person name="Rivarola-Duarte L."/>
            <person name="Spannagl M."/>
            <person name="Mayer K.F.X."/>
            <person name="Lu F.H."/>
            <person name="Bevan M.W."/>
            <person name="Leroy P."/>
            <person name="Li P."/>
            <person name="You F.M."/>
            <person name="Sun Q."/>
            <person name="Liu Z."/>
            <person name="Lyons E."/>
            <person name="Wicker T."/>
            <person name="Salzberg S.L."/>
            <person name="Devos K.M."/>
            <person name="Dvorak J."/>
        </authorList>
    </citation>
    <scope>NUCLEOTIDE SEQUENCE [LARGE SCALE GENOMIC DNA]</scope>
    <source>
        <strain evidence="8">cv. AL8/78</strain>
    </source>
</reference>
<keyword evidence="4" id="KW-0479">Metal-binding</keyword>
<reference evidence="9" key="2">
    <citation type="journal article" date="2017" name="Nat. Plants">
        <title>The Aegilops tauschii genome reveals multiple impacts of transposons.</title>
        <authorList>
            <person name="Zhao G."/>
            <person name="Zou C."/>
            <person name="Li K."/>
            <person name="Wang K."/>
            <person name="Li T."/>
            <person name="Gao L."/>
            <person name="Zhang X."/>
            <person name="Wang H."/>
            <person name="Yang Z."/>
            <person name="Liu X."/>
            <person name="Jiang W."/>
            <person name="Mao L."/>
            <person name="Kong X."/>
            <person name="Jiao Y."/>
            <person name="Jia J."/>
        </authorList>
    </citation>
    <scope>NUCLEOTIDE SEQUENCE [LARGE SCALE GENOMIC DNA]</scope>
    <source>
        <strain evidence="9">cv. AL8/78</strain>
    </source>
</reference>
<evidence type="ECO:0000256" key="3">
    <source>
        <dbReference type="ARBA" id="ARBA00022629"/>
    </source>
</evidence>
<protein>
    <recommendedName>
        <fullName evidence="2">xylose isomerase</fullName>
        <ecNumber evidence="2">5.3.1.5</ecNumber>
    </recommendedName>
</protein>
<evidence type="ECO:0000256" key="1">
    <source>
        <dbReference type="ARBA" id="ARBA00005765"/>
    </source>
</evidence>
<reference evidence="8" key="5">
    <citation type="journal article" date="2021" name="G3 (Bethesda)">
        <title>Aegilops tauschii genome assembly Aet v5.0 features greater sequence contiguity and improved annotation.</title>
        <authorList>
            <person name="Wang L."/>
            <person name="Zhu T."/>
            <person name="Rodriguez J.C."/>
            <person name="Deal K.R."/>
            <person name="Dubcovsky J."/>
            <person name="McGuire P.E."/>
            <person name="Lux T."/>
            <person name="Spannagl M."/>
            <person name="Mayer K.F.X."/>
            <person name="Baldrich P."/>
            <person name="Meyers B.C."/>
            <person name="Huo N."/>
            <person name="Gu Y.Q."/>
            <person name="Zhou H."/>
            <person name="Devos K.M."/>
            <person name="Bennetzen J.L."/>
            <person name="Unver T."/>
            <person name="Budak H."/>
            <person name="Gulick P.J."/>
            <person name="Galiba G."/>
            <person name="Kalapos B."/>
            <person name="Nelson D.R."/>
            <person name="Li P."/>
            <person name="You F.M."/>
            <person name="Luo M.C."/>
            <person name="Dvorak J."/>
        </authorList>
    </citation>
    <scope>NUCLEOTIDE SEQUENCE [LARGE SCALE GENOMIC DNA]</scope>
    <source>
        <strain evidence="8">cv. AL8/78</strain>
    </source>
</reference>
<accession>A0A453RIU8</accession>
<dbReference type="EC" id="5.3.1.5" evidence="2"/>
<dbReference type="AlphaFoldDB" id="A0A453RIU8"/>
<keyword evidence="6" id="KW-0119">Carbohydrate metabolism</keyword>
<comment type="catalytic activity">
    <reaction evidence="7">
        <text>alpha-D-xylose = alpha-D-xylulofuranose</text>
        <dbReference type="Rhea" id="RHEA:22816"/>
        <dbReference type="ChEBI" id="CHEBI:28518"/>
        <dbReference type="ChEBI" id="CHEBI:188998"/>
        <dbReference type="EC" id="5.3.1.5"/>
    </reaction>
</comment>
<evidence type="ECO:0000256" key="6">
    <source>
        <dbReference type="ARBA" id="ARBA00023277"/>
    </source>
</evidence>
<dbReference type="PANTHER" id="PTHR48408">
    <property type="match status" value="1"/>
</dbReference>
<sequence>MAKRRMISQFEFMKKLGVDRWCFHDRDISPDGKTLASINSTQQIDKEM</sequence>
<reference evidence="8" key="4">
    <citation type="submission" date="2019-03" db="UniProtKB">
        <authorList>
            <consortium name="EnsemblPlants"/>
        </authorList>
    </citation>
    <scope>IDENTIFICATION</scope>
</reference>
<dbReference type="STRING" id="200361.A0A453RIU8"/>
<evidence type="ECO:0000256" key="7">
    <source>
        <dbReference type="ARBA" id="ARBA00033659"/>
    </source>
</evidence>
<dbReference type="Gene3D" id="3.20.20.150">
    <property type="entry name" value="Divalent-metal-dependent TIM barrel enzymes"/>
    <property type="match status" value="1"/>
</dbReference>